<evidence type="ECO:0000259" key="3">
    <source>
        <dbReference type="Pfam" id="PF11961"/>
    </source>
</evidence>
<dbReference type="EMBL" id="LSRQ01001588">
    <property type="protein sequence ID" value="OAY77208.1"/>
    <property type="molecule type" value="Genomic_DNA"/>
</dbReference>
<dbReference type="GO" id="GO:0045927">
    <property type="term" value="P:positive regulation of growth"/>
    <property type="evidence" value="ECO:0007669"/>
    <property type="project" value="InterPro"/>
</dbReference>
<dbReference type="InterPro" id="IPR007700">
    <property type="entry name" value="DUF668"/>
</dbReference>
<feature type="domain" description="DUF668" evidence="2">
    <location>
        <begin position="327"/>
        <end position="419"/>
    </location>
</feature>
<dbReference type="STRING" id="4615.A0A199VJM7"/>
<dbReference type="RefSeq" id="XP_020113648.1">
    <property type="nucleotide sequence ID" value="XM_020258059.1"/>
</dbReference>
<sequence>MVVPKAKAWASAAPGPGALGILAFEAAASMSRLVALHRSLSEPEVARLRSDTMRSQGVAYLVSTDQSLLLRLACAELLSDLDRSAAAVARFGSRCGDDSPLVRDFALVYAALKTGSADLDRFGLRLTGSRVQKKFAKMERFVRATAKLSEEMEALDELEAAERKMAQRWARFSGPLPLLKPEASPVICSDSFRLELRSSRQRVRRFKAESLWCRSFEKAARLMALSACALFARICLVFGPFVPGLPPVFISDRTRVRFAPVHKLRLSYPWPSSQGKYSSSGPIERRHAAAEDVVRVSNSCPIFGGGREANAKAETDWRKVLEASPDTVGAAGLALRYANVVVAAERLLRAEAAGLEEDAAAEREEIYEMLPAAMRSTVRAKLRDWWKDRGPLDRRLAEGWKEAVERILAWLGPMAHDTVQWQEERNMDRRRRFDTRPRALMIQTLHLSNREKTEAAIAEVLVGLSCACWYSELPRGPSSFRF</sequence>
<evidence type="ECO:0000256" key="1">
    <source>
        <dbReference type="SAM" id="Coils"/>
    </source>
</evidence>
<keyword evidence="6" id="KW-1185">Reference proteome</keyword>
<dbReference type="InterPro" id="IPR021864">
    <property type="entry name" value="DUF3475"/>
</dbReference>
<organism evidence="4 5">
    <name type="scientific">Ananas comosus</name>
    <name type="common">Pineapple</name>
    <name type="synonym">Ananas ananas</name>
    <dbReference type="NCBI Taxonomy" id="4615"/>
    <lineage>
        <taxon>Eukaryota</taxon>
        <taxon>Viridiplantae</taxon>
        <taxon>Streptophyta</taxon>
        <taxon>Embryophyta</taxon>
        <taxon>Tracheophyta</taxon>
        <taxon>Spermatophyta</taxon>
        <taxon>Magnoliopsida</taxon>
        <taxon>Liliopsida</taxon>
        <taxon>Poales</taxon>
        <taxon>Bromeliaceae</taxon>
        <taxon>Bromelioideae</taxon>
        <taxon>Ananas</taxon>
    </lineage>
</organism>
<accession>A0A199VJM7</accession>
<gene>
    <name evidence="7" type="primary">LOC109727861</name>
    <name evidence="4" type="ORF">ACMD2_06158</name>
</gene>
<dbReference type="Gramene" id="Aco015434.1.mrna1">
    <property type="protein sequence ID" value="Aco015434.1.mrna1.cds1"/>
    <property type="gene ID" value="Aco015434.1.path1"/>
</dbReference>
<dbReference type="PANTHER" id="PTHR31371:SF13">
    <property type="entry name" value="OS05G0457600 PROTEIN"/>
    <property type="match status" value="1"/>
</dbReference>
<evidence type="ECO:0000313" key="7">
    <source>
        <dbReference type="RefSeq" id="XP_020113648.1"/>
    </source>
</evidence>
<proteinExistence type="predicted"/>
<protein>
    <submittedName>
        <fullName evidence="7">Uncharacterized protein LOC109727861</fullName>
    </submittedName>
</protein>
<dbReference type="AlphaFoldDB" id="A0A199VJM7"/>
<reference evidence="7" key="2">
    <citation type="submission" date="2025-04" db="UniProtKB">
        <authorList>
            <consortium name="RefSeq"/>
        </authorList>
    </citation>
    <scope>IDENTIFICATION</scope>
    <source>
        <tissue evidence="7">Leaf</tissue>
    </source>
</reference>
<evidence type="ECO:0000313" key="5">
    <source>
        <dbReference type="Proteomes" id="UP000092600"/>
    </source>
</evidence>
<dbReference type="Pfam" id="PF05003">
    <property type="entry name" value="DUF668"/>
    <property type="match status" value="1"/>
</dbReference>
<evidence type="ECO:0000259" key="2">
    <source>
        <dbReference type="Pfam" id="PF05003"/>
    </source>
</evidence>
<reference evidence="4 5" key="1">
    <citation type="journal article" date="2016" name="DNA Res.">
        <title>The draft genome of MD-2 pineapple using hybrid error correction of long reads.</title>
        <authorList>
            <person name="Redwan R.M."/>
            <person name="Saidin A."/>
            <person name="Kumar S.V."/>
        </authorList>
    </citation>
    <scope>NUCLEOTIDE SEQUENCE [LARGE SCALE GENOMIC DNA]</scope>
    <source>
        <strain evidence="5">cv. MD2</strain>
        <tissue evidence="4">Leaf</tissue>
    </source>
</reference>
<dbReference type="OrthoDB" id="673374at2759"/>
<dbReference type="Pfam" id="PF11961">
    <property type="entry name" value="DUF3475"/>
    <property type="match status" value="1"/>
</dbReference>
<dbReference type="Proteomes" id="UP000515123">
    <property type="component" value="Linkage group 23"/>
</dbReference>
<name>A0A199VJM7_ANACO</name>
<feature type="coiled-coil region" evidence="1">
    <location>
        <begin position="141"/>
        <end position="168"/>
    </location>
</feature>
<feature type="domain" description="DUF3475" evidence="3">
    <location>
        <begin position="21"/>
        <end position="77"/>
    </location>
</feature>
<evidence type="ECO:0000313" key="4">
    <source>
        <dbReference type="EMBL" id="OAY77208.1"/>
    </source>
</evidence>
<dbReference type="PANTHER" id="PTHR31371">
    <property type="entry name" value="BNAC09G50660D PROTEIN"/>
    <property type="match status" value="1"/>
</dbReference>
<keyword evidence="1" id="KW-0175">Coiled coil</keyword>
<dbReference type="GeneID" id="109727861"/>
<dbReference type="Proteomes" id="UP000092600">
    <property type="component" value="Unassembled WGS sequence"/>
</dbReference>
<evidence type="ECO:0000313" key="6">
    <source>
        <dbReference type="Proteomes" id="UP000515123"/>
    </source>
</evidence>